<accession>A0A2L0UGH0</accession>
<dbReference type="Proteomes" id="UP000239187">
    <property type="component" value="Chromosome"/>
</dbReference>
<organism evidence="1 2">
    <name type="scientific">Arthrobacter agilis</name>
    <dbReference type="NCBI Taxonomy" id="37921"/>
    <lineage>
        <taxon>Bacteria</taxon>
        <taxon>Bacillati</taxon>
        <taxon>Actinomycetota</taxon>
        <taxon>Actinomycetes</taxon>
        <taxon>Micrococcales</taxon>
        <taxon>Micrococcaceae</taxon>
        <taxon>Arthrobacter</taxon>
    </lineage>
</organism>
<sequence length="93" mass="10589">MSVELGAQQRDVVELVHSYGFQPWEVWVEYIAVAGNASEKAVADYIFGRGDLPQLERDLLDEGLQSLVEKEWDDQLRGFFQHVTCTDTGLEDK</sequence>
<dbReference type="AlphaFoldDB" id="A0A2L0UGH0"/>
<gene>
    <name evidence="1" type="ORF">CVO76_12235</name>
</gene>
<reference evidence="1 2" key="1">
    <citation type="submission" date="2017-11" db="EMBL/GenBank/DDBJ databases">
        <title>Draft genome of Arthrobacter agilis strain UMCV2, a plant growth-promoting rhizobacterium and biocontrol capacity of phytopathogenic fungi.</title>
        <authorList>
            <person name="Martinez-Camara R."/>
            <person name="Santoyo G."/>
            <person name="Moreno-Hagelsieb G."/>
            <person name="Valencia-Cantero E."/>
        </authorList>
    </citation>
    <scope>NUCLEOTIDE SEQUENCE [LARGE SCALE GENOMIC DNA]</scope>
    <source>
        <strain evidence="1 2">UMCV2</strain>
    </source>
</reference>
<protein>
    <submittedName>
        <fullName evidence="1">Uncharacterized protein</fullName>
    </submittedName>
</protein>
<proteinExistence type="predicted"/>
<dbReference type="EMBL" id="CP024915">
    <property type="protein sequence ID" value="AUZ88317.1"/>
    <property type="molecule type" value="Genomic_DNA"/>
</dbReference>
<name>A0A2L0UGH0_9MICC</name>
<dbReference type="RefSeq" id="WP_208739441.1">
    <property type="nucleotide sequence ID" value="NZ_CP024915.1"/>
</dbReference>
<evidence type="ECO:0000313" key="1">
    <source>
        <dbReference type="EMBL" id="AUZ88317.1"/>
    </source>
</evidence>
<evidence type="ECO:0000313" key="2">
    <source>
        <dbReference type="Proteomes" id="UP000239187"/>
    </source>
</evidence>